<comment type="caution">
    <text evidence="1">The sequence shown here is derived from an EMBL/GenBank/DDBJ whole genome shotgun (WGS) entry which is preliminary data.</text>
</comment>
<organism evidence="1">
    <name type="scientific">bioreactor metagenome</name>
    <dbReference type="NCBI Taxonomy" id="1076179"/>
    <lineage>
        <taxon>unclassified sequences</taxon>
        <taxon>metagenomes</taxon>
        <taxon>ecological metagenomes</taxon>
    </lineage>
</organism>
<reference evidence="1" key="1">
    <citation type="submission" date="2019-08" db="EMBL/GenBank/DDBJ databases">
        <authorList>
            <person name="Kucharzyk K."/>
            <person name="Murdoch R.W."/>
            <person name="Higgins S."/>
            <person name="Loffler F."/>
        </authorList>
    </citation>
    <scope>NUCLEOTIDE SEQUENCE</scope>
</reference>
<dbReference type="EMBL" id="VSSQ01028789">
    <property type="protein sequence ID" value="MPM78654.1"/>
    <property type="molecule type" value="Genomic_DNA"/>
</dbReference>
<dbReference type="AlphaFoldDB" id="A0A645CP47"/>
<protein>
    <submittedName>
        <fullName evidence="1">Uncharacterized protein</fullName>
    </submittedName>
</protein>
<evidence type="ECO:0000313" key="1">
    <source>
        <dbReference type="EMBL" id="MPM78654.1"/>
    </source>
</evidence>
<name>A0A645CP47_9ZZZZ</name>
<accession>A0A645CP47</accession>
<sequence length="178" mass="20729">MPVFENYQGILSEYEVTERSRPQACPMCRVARKLHRHGTRDRYAGYCQIKVGRFRCPACKRTVTVLPRQLLSRFLNPLRDLLLMLKAHLTGAAEACSRQLLRHYLARYYDHESPLILLLRESRLLGWIPPDPKERAAMVITAALQAIVVEAEVLQDTYFAQFKRHLLAKKVYHVKLKK</sequence>
<gene>
    <name evidence="1" type="ORF">SDC9_125665</name>
</gene>
<proteinExistence type="predicted"/>